<comment type="caution">
    <text evidence="2">The sequence shown here is derived from an EMBL/GenBank/DDBJ whole genome shotgun (WGS) entry which is preliminary data.</text>
</comment>
<evidence type="ECO:0000256" key="1">
    <source>
        <dbReference type="SAM" id="Phobius"/>
    </source>
</evidence>
<evidence type="ECO:0000313" key="3">
    <source>
        <dbReference type="Proteomes" id="UP001596303"/>
    </source>
</evidence>
<keyword evidence="1" id="KW-0472">Membrane</keyword>
<dbReference type="Proteomes" id="UP001596303">
    <property type="component" value="Unassembled WGS sequence"/>
</dbReference>
<evidence type="ECO:0008006" key="4">
    <source>
        <dbReference type="Google" id="ProtNLM"/>
    </source>
</evidence>
<dbReference type="EMBL" id="JBHSSW010000024">
    <property type="protein sequence ID" value="MFC6199125.1"/>
    <property type="molecule type" value="Genomic_DNA"/>
</dbReference>
<sequence length="93" mass="10154">MTMTHVHHHDTQTVASRFCGHCGTEVSGGYTVCAACGANYRRKGRGLYIGILLGVLGVQALVTGEWEGAVVLLGVGFLLIRHARQRAWYRRNA</sequence>
<feature type="transmembrane region" description="Helical" evidence="1">
    <location>
        <begin position="46"/>
        <end position="62"/>
    </location>
</feature>
<gene>
    <name evidence="2" type="ORF">ACFQDM_13655</name>
</gene>
<proteinExistence type="predicted"/>
<protein>
    <recommendedName>
        <fullName evidence="4">Zinc ribbon domain-containing protein</fullName>
    </recommendedName>
</protein>
<feature type="transmembrane region" description="Helical" evidence="1">
    <location>
        <begin position="68"/>
        <end position="84"/>
    </location>
</feature>
<organism evidence="2 3">
    <name type="scientific">Ponticaulis profundi</name>
    <dbReference type="NCBI Taxonomy" id="2665222"/>
    <lineage>
        <taxon>Bacteria</taxon>
        <taxon>Pseudomonadati</taxon>
        <taxon>Pseudomonadota</taxon>
        <taxon>Alphaproteobacteria</taxon>
        <taxon>Hyphomonadales</taxon>
        <taxon>Hyphomonadaceae</taxon>
        <taxon>Ponticaulis</taxon>
    </lineage>
</organism>
<accession>A0ABW1SC65</accession>
<keyword evidence="1" id="KW-0812">Transmembrane</keyword>
<reference evidence="3" key="1">
    <citation type="journal article" date="2019" name="Int. J. Syst. Evol. Microbiol.">
        <title>The Global Catalogue of Microorganisms (GCM) 10K type strain sequencing project: providing services to taxonomists for standard genome sequencing and annotation.</title>
        <authorList>
            <consortium name="The Broad Institute Genomics Platform"/>
            <consortium name="The Broad Institute Genome Sequencing Center for Infectious Disease"/>
            <person name="Wu L."/>
            <person name="Ma J."/>
        </authorList>
    </citation>
    <scope>NUCLEOTIDE SEQUENCE [LARGE SCALE GENOMIC DNA]</scope>
    <source>
        <strain evidence="3">CGMCC-1.15741</strain>
    </source>
</reference>
<keyword evidence="1" id="KW-1133">Transmembrane helix</keyword>
<keyword evidence="3" id="KW-1185">Reference proteome</keyword>
<evidence type="ECO:0000313" key="2">
    <source>
        <dbReference type="EMBL" id="MFC6199125.1"/>
    </source>
</evidence>
<name>A0ABW1SC65_9PROT</name>